<dbReference type="NCBIfam" id="NF033537">
    <property type="entry name" value="lasso_biosyn_B2"/>
    <property type="match status" value="1"/>
</dbReference>
<dbReference type="Pfam" id="PF13471">
    <property type="entry name" value="Transglut_core3"/>
    <property type="match status" value="1"/>
</dbReference>
<organism evidence="2 3">
    <name type="scientific">Sphingobium cupriresistens LL01</name>
    <dbReference type="NCBI Taxonomy" id="1420583"/>
    <lineage>
        <taxon>Bacteria</taxon>
        <taxon>Pseudomonadati</taxon>
        <taxon>Pseudomonadota</taxon>
        <taxon>Alphaproteobacteria</taxon>
        <taxon>Sphingomonadales</taxon>
        <taxon>Sphingomonadaceae</taxon>
        <taxon>Sphingobium</taxon>
    </lineage>
</organism>
<dbReference type="InterPro" id="IPR032708">
    <property type="entry name" value="McjB_C"/>
</dbReference>
<evidence type="ECO:0000313" key="2">
    <source>
        <dbReference type="EMBL" id="KMS58842.1"/>
    </source>
</evidence>
<dbReference type="InterPro" id="IPR053521">
    <property type="entry name" value="McjB-like"/>
</dbReference>
<dbReference type="PATRIC" id="fig|1420583.3.peg.1885"/>
<dbReference type="AlphaFoldDB" id="A0A0J7Y596"/>
<proteinExistence type="predicted"/>
<gene>
    <name evidence="2" type="ORF">V473_09370</name>
</gene>
<name>A0A0J7Y596_9SPHN</name>
<feature type="domain" description="Microcin J25-processing protein McjB C-terminal" evidence="1">
    <location>
        <begin position="137"/>
        <end position="218"/>
    </location>
</feature>
<evidence type="ECO:0000313" key="3">
    <source>
        <dbReference type="Proteomes" id="UP000052232"/>
    </source>
</evidence>
<protein>
    <recommendedName>
        <fullName evidence="1">Microcin J25-processing protein McjB C-terminal domain-containing protein</fullName>
    </recommendedName>
</protein>
<dbReference type="RefSeq" id="WP_066602830.1">
    <property type="nucleotide sequence ID" value="NZ_KQ130434.1"/>
</dbReference>
<keyword evidence="3" id="KW-1185">Reference proteome</keyword>
<reference evidence="2 3" key="1">
    <citation type="journal article" date="2015" name="G3 (Bethesda)">
        <title>Insights into Ongoing Evolution of the Hexachlorocyclohexane Catabolic Pathway from Comparative Genomics of Ten Sphingomonadaceae Strains.</title>
        <authorList>
            <person name="Pearce S.L."/>
            <person name="Oakeshott J.G."/>
            <person name="Pandey G."/>
        </authorList>
    </citation>
    <scope>NUCLEOTIDE SEQUENCE [LARGE SCALE GENOMIC DNA]</scope>
    <source>
        <strain evidence="2 3">LL01</strain>
    </source>
</reference>
<dbReference type="EMBL" id="JACT01000001">
    <property type="protein sequence ID" value="KMS58842.1"/>
    <property type="molecule type" value="Genomic_DNA"/>
</dbReference>
<comment type="caution">
    <text evidence="2">The sequence shown here is derived from an EMBL/GenBank/DDBJ whole genome shotgun (WGS) entry which is preliminary data.</text>
</comment>
<dbReference type="Proteomes" id="UP000052232">
    <property type="component" value="Unassembled WGS sequence"/>
</dbReference>
<dbReference type="STRING" id="1420583.V473_09370"/>
<accession>A0A0J7Y596</accession>
<sequence>MPAMLRPGLAYCLTGGQAVFLDLNADRYFALSSAKTAAFSACLSEDPSPEVDTAMRYFMDAGILVAGDADATSAALPIVELPAREGPIQEDGLVRPRALMSAMAILLFTRFKQIYRPKALFALGLEARWWKFGGTSSGGVHLRDLLETMSCAERLLPLRLNCVSRTRALKHFLARYGLDTDMIVAVRLHPFSAHCWLQSGDMVLNDTLEGIAPYTVIRGIA</sequence>
<evidence type="ECO:0000259" key="1">
    <source>
        <dbReference type="Pfam" id="PF13471"/>
    </source>
</evidence>